<dbReference type="Gene3D" id="3.30.70.330">
    <property type="match status" value="2"/>
</dbReference>
<dbReference type="InterPro" id="IPR035979">
    <property type="entry name" value="RBD_domain_sf"/>
</dbReference>
<dbReference type="OrthoDB" id="1099063at2759"/>
<evidence type="ECO:0000256" key="4">
    <source>
        <dbReference type="SAM" id="SignalP"/>
    </source>
</evidence>
<reference evidence="7" key="2">
    <citation type="journal article" date="2010" name="Genome Res.">
        <title>Population genomic sequencing of Coccidioides fungi reveals recent hybridization and transposon control.</title>
        <authorList>
            <person name="Neafsey D.E."/>
            <person name="Barker B.M."/>
            <person name="Sharpton T.J."/>
            <person name="Stajich J.E."/>
            <person name="Park D.J."/>
            <person name="Whiston E."/>
            <person name="Hung C.-Y."/>
            <person name="McMahan C."/>
            <person name="White J."/>
            <person name="Sykes S."/>
            <person name="Heiman D."/>
            <person name="Young S."/>
            <person name="Zeng Q."/>
            <person name="Abouelleil A."/>
            <person name="Aftuck L."/>
            <person name="Bessette D."/>
            <person name="Brown A."/>
            <person name="FitzGerald M."/>
            <person name="Lui A."/>
            <person name="Macdonald J.P."/>
            <person name="Priest M."/>
            <person name="Orbach M.J."/>
            <person name="Galgiani J.N."/>
            <person name="Kirkland T.N."/>
            <person name="Cole G.T."/>
            <person name="Birren B.W."/>
            <person name="Henn M.R."/>
            <person name="Taylor J.W."/>
            <person name="Rounsley S.D."/>
        </authorList>
    </citation>
    <scope>GENOME REANNOTATION</scope>
    <source>
        <strain evidence="7">RS</strain>
    </source>
</reference>
<dbReference type="GO" id="GO:0005737">
    <property type="term" value="C:cytoplasm"/>
    <property type="evidence" value="ECO:0007669"/>
    <property type="project" value="TreeGrafter"/>
</dbReference>
<sequence length="399" mass="46382">MVCWFYILLLLALSGTDDMVLVTPHITHNAHTHSSSLMYRISGSTSFPGEAGWKGQRHRKLECEIANKRPVQISFNSFPDKFSWTWLDHLGFSFGRERLTQNGHGFFAWTLLFPVTKQDVEEHFNQHGSGKITDIKLMSGFGFIEYEDALDARDVVPAYHGTDFKGSRLTVQFARGPRHKETFSGPSDRSNAPRPRRTPYRMQISGLPETSWQDLKDFARQSGLDVVYSETLRDHEGRGFVEFETGADLKTAIEKLDGREFKGSRVTCTQDIQAPDDRPVRDPYRSRSPVRRGGYPPMDDYDRRPPRGYSPRGHYRERSPPPMRRDYYDRDGYGRRTPPPRSRMDDYPPPRRPYDDPYDFRPPPPRHYDDPYMQGRYGRRPLSPPPRGDYGGYDRRGYW</sequence>
<keyword evidence="4" id="KW-0732">Signal</keyword>
<dbReference type="GO" id="GO:0005634">
    <property type="term" value="C:nucleus"/>
    <property type="evidence" value="ECO:0007669"/>
    <property type="project" value="TreeGrafter"/>
</dbReference>
<dbReference type="InParanoid" id="A0A0D8JWK7"/>
<dbReference type="SUPFAM" id="SSF54928">
    <property type="entry name" value="RNA-binding domain, RBD"/>
    <property type="match status" value="1"/>
</dbReference>
<dbReference type="STRING" id="246410.A0A0D8JWK7"/>
<dbReference type="AlphaFoldDB" id="A0A0D8JWK7"/>
<dbReference type="RefSeq" id="XP_004446367.1">
    <property type="nucleotide sequence ID" value="XM_004446310.1"/>
</dbReference>
<dbReference type="VEuPathDB" id="FungiDB:CIMG_03560"/>
<evidence type="ECO:0000256" key="3">
    <source>
        <dbReference type="SAM" id="MobiDB-lite"/>
    </source>
</evidence>
<proteinExistence type="predicted"/>
<feature type="domain" description="RRM" evidence="5">
    <location>
        <begin position="200"/>
        <end position="266"/>
    </location>
</feature>
<feature type="compositionally biased region" description="Basic and acidic residues" evidence="3">
    <location>
        <begin position="342"/>
        <end position="359"/>
    </location>
</feature>
<dbReference type="InterPro" id="IPR000504">
    <property type="entry name" value="RRM_dom"/>
</dbReference>
<name>A0A0D8JWK7_COCIM</name>
<protein>
    <submittedName>
        <fullName evidence="6">Pre-RNA splicing factor Srp2, variant</fullName>
    </submittedName>
</protein>
<dbReference type="GeneID" id="4562570"/>
<feature type="signal peptide" evidence="4">
    <location>
        <begin position="1"/>
        <end position="18"/>
    </location>
</feature>
<dbReference type="PANTHER" id="PTHR23003:SF51">
    <property type="entry name" value="SERINE-ARGININE PROTEIN 55"/>
    <property type="match status" value="1"/>
</dbReference>
<dbReference type="InterPro" id="IPR012677">
    <property type="entry name" value="Nucleotide-bd_a/b_plait_sf"/>
</dbReference>
<dbReference type="CDD" id="cd12339">
    <property type="entry name" value="RRM2_SRSF1_4_like"/>
    <property type="match status" value="1"/>
</dbReference>
<feature type="compositionally biased region" description="Basic and acidic residues" evidence="3">
    <location>
        <begin position="275"/>
        <end position="285"/>
    </location>
</feature>
<gene>
    <name evidence="6" type="ORF">CIMG_03560</name>
</gene>
<dbReference type="PROSITE" id="PS50102">
    <property type="entry name" value="RRM"/>
    <property type="match status" value="2"/>
</dbReference>
<dbReference type="Proteomes" id="UP000001261">
    <property type="component" value="Unassembled WGS sequence"/>
</dbReference>
<dbReference type="SMART" id="SM00360">
    <property type="entry name" value="RRM"/>
    <property type="match status" value="2"/>
</dbReference>
<reference evidence="7" key="1">
    <citation type="journal article" date="2009" name="Genome Res.">
        <title>Comparative genomic analyses of the human fungal pathogens Coccidioides and their relatives.</title>
        <authorList>
            <person name="Sharpton T.J."/>
            <person name="Stajich J.E."/>
            <person name="Rounsley S.D."/>
            <person name="Gardner M.J."/>
            <person name="Wortman J.R."/>
            <person name="Jordar V.S."/>
            <person name="Maiti R."/>
            <person name="Kodira C.D."/>
            <person name="Neafsey D.E."/>
            <person name="Zeng Q."/>
            <person name="Hung C.-Y."/>
            <person name="McMahan C."/>
            <person name="Muszewska A."/>
            <person name="Grynberg M."/>
            <person name="Mandel M.A."/>
            <person name="Kellner E.M."/>
            <person name="Barker B.M."/>
            <person name="Galgiani J.N."/>
            <person name="Orbach M.J."/>
            <person name="Kirkland T.N."/>
            <person name="Cole G.T."/>
            <person name="Henn M.R."/>
            <person name="Birren B.W."/>
            <person name="Taylor J.W."/>
        </authorList>
    </citation>
    <scope>NUCLEOTIDE SEQUENCE [LARGE SCALE GENOMIC DNA]</scope>
    <source>
        <strain evidence="7">RS</strain>
    </source>
</reference>
<evidence type="ECO:0000313" key="6">
    <source>
        <dbReference type="EMBL" id="KJF61524.1"/>
    </source>
</evidence>
<dbReference type="EMBL" id="GG704916">
    <property type="protein sequence ID" value="KJF61524.1"/>
    <property type="molecule type" value="Genomic_DNA"/>
</dbReference>
<keyword evidence="7" id="KW-1185">Reference proteome</keyword>
<feature type="region of interest" description="Disordered" evidence="3">
    <location>
        <begin position="267"/>
        <end position="399"/>
    </location>
</feature>
<evidence type="ECO:0000256" key="1">
    <source>
        <dbReference type="ARBA" id="ARBA00022884"/>
    </source>
</evidence>
<evidence type="ECO:0000313" key="7">
    <source>
        <dbReference type="Proteomes" id="UP000001261"/>
    </source>
</evidence>
<feature type="region of interest" description="Disordered" evidence="3">
    <location>
        <begin position="176"/>
        <end position="200"/>
    </location>
</feature>
<dbReference type="Pfam" id="PF00076">
    <property type="entry name" value="RRM_1"/>
    <property type="match status" value="2"/>
</dbReference>
<evidence type="ECO:0000259" key="5">
    <source>
        <dbReference type="PROSITE" id="PS50102"/>
    </source>
</evidence>
<feature type="domain" description="RRM" evidence="5">
    <location>
        <begin position="104"/>
        <end position="176"/>
    </location>
</feature>
<dbReference type="PANTHER" id="PTHR23003">
    <property type="entry name" value="RNA RECOGNITION MOTIF RRM DOMAIN CONTAINING PROTEIN"/>
    <property type="match status" value="1"/>
</dbReference>
<organism evidence="6 7">
    <name type="scientific">Coccidioides immitis (strain RS)</name>
    <name type="common">Valley fever fungus</name>
    <dbReference type="NCBI Taxonomy" id="246410"/>
    <lineage>
        <taxon>Eukaryota</taxon>
        <taxon>Fungi</taxon>
        <taxon>Dikarya</taxon>
        <taxon>Ascomycota</taxon>
        <taxon>Pezizomycotina</taxon>
        <taxon>Eurotiomycetes</taxon>
        <taxon>Eurotiomycetidae</taxon>
        <taxon>Onygenales</taxon>
        <taxon>Onygenaceae</taxon>
        <taxon>Coccidioides</taxon>
    </lineage>
</organism>
<feature type="chain" id="PRO_5002331100" evidence="4">
    <location>
        <begin position="19"/>
        <end position="399"/>
    </location>
</feature>
<evidence type="ECO:0000256" key="2">
    <source>
        <dbReference type="PROSITE-ProRule" id="PRU00176"/>
    </source>
</evidence>
<dbReference type="GO" id="GO:0003729">
    <property type="term" value="F:mRNA binding"/>
    <property type="evidence" value="ECO:0007669"/>
    <property type="project" value="TreeGrafter"/>
</dbReference>
<dbReference type="InterPro" id="IPR050374">
    <property type="entry name" value="RRT5_SRSF_SR"/>
</dbReference>
<accession>A0A0D8JWK7</accession>
<keyword evidence="1 2" id="KW-0694">RNA-binding</keyword>
<feature type="compositionally biased region" description="Basic and acidic residues" evidence="3">
    <location>
        <begin position="314"/>
        <end position="334"/>
    </location>
</feature>